<evidence type="ECO:0000313" key="8">
    <source>
        <dbReference type="Proteomes" id="UP000238836"/>
    </source>
</evidence>
<evidence type="ECO:0000256" key="2">
    <source>
        <dbReference type="ARBA" id="ARBA00022692"/>
    </source>
</evidence>
<comment type="similarity">
    <text evidence="5">Belongs to the bacteriophage holin family. Cp-1 holin subfamily.</text>
</comment>
<name>A0ABX5EKJ9_9BACL</name>
<keyword evidence="4 6" id="KW-0472">Membrane</keyword>
<sequence length="141" mass="15550">MEIRTIINAVMSFGGAAASYLWGGWSDALSTLLAFVVIDYLSGFAASAKEGKLSSEVGFWGINRKCFIFLIAAVANKVDVMLGDGHLIRDATVTFYVCNEGLSIIENCIRLGLPVPEVVKRAINLLWDRQEEKMRESDKDE</sequence>
<protein>
    <submittedName>
        <fullName evidence="7">Toxin secretion/phage lysis holin</fullName>
    </submittedName>
</protein>
<dbReference type="Proteomes" id="UP000238836">
    <property type="component" value="Unassembled WGS sequence"/>
</dbReference>
<evidence type="ECO:0000256" key="3">
    <source>
        <dbReference type="ARBA" id="ARBA00022989"/>
    </source>
</evidence>
<keyword evidence="2 6" id="KW-0812">Transmembrane</keyword>
<keyword evidence="8" id="KW-1185">Reference proteome</keyword>
<dbReference type="RefSeq" id="WP_106343134.1">
    <property type="nucleotide sequence ID" value="NZ_PVTZ01000014.1"/>
</dbReference>
<dbReference type="Pfam" id="PF05105">
    <property type="entry name" value="Phage_holin_4_1"/>
    <property type="match status" value="1"/>
</dbReference>
<keyword evidence="3 6" id="KW-1133">Transmembrane helix</keyword>
<accession>A0ABX5EKJ9</accession>
<reference evidence="7 8" key="1">
    <citation type="submission" date="2018-03" db="EMBL/GenBank/DDBJ databases">
        <title>Genomic Encyclopedia of Archaeal and Bacterial Type Strains, Phase II (KMG-II): from individual species to whole genera.</title>
        <authorList>
            <person name="Goeker M."/>
        </authorList>
    </citation>
    <scope>NUCLEOTIDE SEQUENCE [LARGE SCALE GENOMIC DNA]</scope>
    <source>
        <strain evidence="7 8">RHA1</strain>
    </source>
</reference>
<organism evidence="7 8">
    <name type="scientific">Laceyella sediminis</name>
    <dbReference type="NCBI Taxonomy" id="573074"/>
    <lineage>
        <taxon>Bacteria</taxon>
        <taxon>Bacillati</taxon>
        <taxon>Bacillota</taxon>
        <taxon>Bacilli</taxon>
        <taxon>Bacillales</taxon>
        <taxon>Thermoactinomycetaceae</taxon>
        <taxon>Laceyella</taxon>
    </lineage>
</organism>
<dbReference type="EMBL" id="PVTZ01000014">
    <property type="protein sequence ID" value="PRZ12376.1"/>
    <property type="molecule type" value="Genomic_DNA"/>
</dbReference>
<evidence type="ECO:0000313" key="7">
    <source>
        <dbReference type="EMBL" id="PRZ12376.1"/>
    </source>
</evidence>
<evidence type="ECO:0000256" key="5">
    <source>
        <dbReference type="ARBA" id="ARBA00023600"/>
    </source>
</evidence>
<gene>
    <name evidence="7" type="ORF">CLV36_11440</name>
</gene>
<evidence type="ECO:0000256" key="6">
    <source>
        <dbReference type="SAM" id="Phobius"/>
    </source>
</evidence>
<proteinExistence type="inferred from homology"/>
<comment type="subcellular location">
    <subcellularLocation>
        <location evidence="1">Membrane</location>
        <topology evidence="1">Multi-pass membrane protein</topology>
    </subcellularLocation>
</comment>
<feature type="transmembrane region" description="Helical" evidence="6">
    <location>
        <begin position="5"/>
        <end position="22"/>
    </location>
</feature>
<comment type="caution">
    <text evidence="7">The sequence shown here is derived from an EMBL/GenBank/DDBJ whole genome shotgun (WGS) entry which is preliminary data.</text>
</comment>
<evidence type="ECO:0000256" key="1">
    <source>
        <dbReference type="ARBA" id="ARBA00004141"/>
    </source>
</evidence>
<evidence type="ECO:0000256" key="4">
    <source>
        <dbReference type="ARBA" id="ARBA00023136"/>
    </source>
</evidence>
<dbReference type="InterPro" id="IPR006480">
    <property type="entry name" value="Phage_holin_4_1"/>
</dbReference>
<dbReference type="NCBIfam" id="TIGR01593">
    <property type="entry name" value="holin_tox_secr"/>
    <property type="match status" value="1"/>
</dbReference>